<comment type="subcellular location">
    <subcellularLocation>
        <location evidence="1 9">Cell membrane</location>
        <topology evidence="1 9">Multi-pass membrane protein</topology>
    </subcellularLocation>
</comment>
<protein>
    <recommendedName>
        <fullName evidence="8">Guanidinium exporter</fullName>
    </recommendedName>
</protein>
<evidence type="ECO:0000256" key="6">
    <source>
        <dbReference type="ARBA" id="ARBA00023136"/>
    </source>
</evidence>
<reference evidence="11 12" key="1">
    <citation type="submission" date="2023-12" db="EMBL/GenBank/DDBJ databases">
        <title>Novel species of the genus Arcicella isolated from rivers.</title>
        <authorList>
            <person name="Lu H."/>
        </authorList>
    </citation>
    <scope>NUCLEOTIDE SEQUENCE [LARGE SCALE GENOMIC DNA]</scope>
    <source>
        <strain evidence="11 12">DC2W</strain>
    </source>
</reference>
<evidence type="ECO:0000313" key="12">
    <source>
        <dbReference type="Proteomes" id="UP001303899"/>
    </source>
</evidence>
<keyword evidence="3" id="KW-1003">Cell membrane</keyword>
<keyword evidence="2" id="KW-0813">Transport</keyword>
<comment type="caution">
    <text evidence="11">The sequence shown here is derived from an EMBL/GenBank/DDBJ whole genome shotgun (WGS) entry which is preliminary data.</text>
</comment>
<evidence type="ECO:0000256" key="10">
    <source>
        <dbReference type="SAM" id="Phobius"/>
    </source>
</evidence>
<accession>A0ABU5S6L6</accession>
<feature type="transmembrane region" description="Helical" evidence="10">
    <location>
        <begin position="74"/>
        <end position="94"/>
    </location>
</feature>
<dbReference type="PANTHER" id="PTHR30561:SF0">
    <property type="entry name" value="GUANIDINIUM EXPORTER"/>
    <property type="match status" value="1"/>
</dbReference>
<gene>
    <name evidence="11" type="ORF">VB776_13200</name>
</gene>
<dbReference type="PANTHER" id="PTHR30561">
    <property type="entry name" value="SMR FAMILY PROTON-DEPENDENT DRUG EFFLUX TRANSPORTER SUGE"/>
    <property type="match status" value="1"/>
</dbReference>
<dbReference type="Gene3D" id="1.10.3730.20">
    <property type="match status" value="1"/>
</dbReference>
<evidence type="ECO:0000256" key="7">
    <source>
        <dbReference type="ARBA" id="ARBA00038151"/>
    </source>
</evidence>
<name>A0ABU5S6L6_9BACT</name>
<dbReference type="RefSeq" id="WP_323330388.1">
    <property type="nucleotide sequence ID" value="NZ_JAYGIL010000015.1"/>
</dbReference>
<dbReference type="Pfam" id="PF00893">
    <property type="entry name" value="Multi_Drug_Res"/>
    <property type="match status" value="1"/>
</dbReference>
<sequence>MAWIYILIAALFESAWTFSLKFLSFKDIKSLPLHKYLEMEGILKIIPLLGYIVFGIGNIYFFSIALKTIPTATAMAVWTASALIFIKIAEILFFHEKLNWVEAFFLMLITVGIVGLKVVSGKS</sequence>
<comment type="similarity">
    <text evidence="7">Belongs to the drug/metabolite transporter (DMT) superfamily. Small multidrug resistance (SMR) (TC 2.A.7.1) family. Gdx/SugE subfamily.</text>
</comment>
<dbReference type="EMBL" id="JAYGIL010000015">
    <property type="protein sequence ID" value="MEA5403878.1"/>
    <property type="molecule type" value="Genomic_DNA"/>
</dbReference>
<evidence type="ECO:0000256" key="3">
    <source>
        <dbReference type="ARBA" id="ARBA00022475"/>
    </source>
</evidence>
<dbReference type="InterPro" id="IPR045324">
    <property type="entry name" value="Small_multidrug_res"/>
</dbReference>
<dbReference type="SUPFAM" id="SSF103481">
    <property type="entry name" value="Multidrug resistance efflux transporter EmrE"/>
    <property type="match status" value="1"/>
</dbReference>
<organism evidence="11 12">
    <name type="scientific">Arcicella gelida</name>
    <dbReference type="NCBI Taxonomy" id="2984195"/>
    <lineage>
        <taxon>Bacteria</taxon>
        <taxon>Pseudomonadati</taxon>
        <taxon>Bacteroidota</taxon>
        <taxon>Cytophagia</taxon>
        <taxon>Cytophagales</taxon>
        <taxon>Flectobacillaceae</taxon>
        <taxon>Arcicella</taxon>
    </lineage>
</organism>
<dbReference type="Proteomes" id="UP001303899">
    <property type="component" value="Unassembled WGS sequence"/>
</dbReference>
<proteinExistence type="inferred from homology"/>
<evidence type="ECO:0000256" key="4">
    <source>
        <dbReference type="ARBA" id="ARBA00022692"/>
    </source>
</evidence>
<evidence type="ECO:0000256" key="1">
    <source>
        <dbReference type="ARBA" id="ARBA00004651"/>
    </source>
</evidence>
<evidence type="ECO:0000313" key="11">
    <source>
        <dbReference type="EMBL" id="MEA5403878.1"/>
    </source>
</evidence>
<keyword evidence="4 9" id="KW-0812">Transmembrane</keyword>
<evidence type="ECO:0000256" key="2">
    <source>
        <dbReference type="ARBA" id="ARBA00022448"/>
    </source>
</evidence>
<evidence type="ECO:0000256" key="9">
    <source>
        <dbReference type="RuleBase" id="RU003942"/>
    </source>
</evidence>
<dbReference type="InterPro" id="IPR037185">
    <property type="entry name" value="EmrE-like"/>
</dbReference>
<evidence type="ECO:0000256" key="5">
    <source>
        <dbReference type="ARBA" id="ARBA00022989"/>
    </source>
</evidence>
<keyword evidence="12" id="KW-1185">Reference proteome</keyword>
<evidence type="ECO:0000256" key="8">
    <source>
        <dbReference type="ARBA" id="ARBA00039168"/>
    </source>
</evidence>
<feature type="transmembrane region" description="Helical" evidence="10">
    <location>
        <begin position="41"/>
        <end position="62"/>
    </location>
</feature>
<keyword evidence="6 10" id="KW-0472">Membrane</keyword>
<dbReference type="InterPro" id="IPR000390">
    <property type="entry name" value="Small_drug/metabolite_transptr"/>
</dbReference>
<keyword evidence="5 10" id="KW-1133">Transmembrane helix</keyword>
<feature type="transmembrane region" description="Helical" evidence="10">
    <location>
        <begin position="100"/>
        <end position="119"/>
    </location>
</feature>